<dbReference type="InterPro" id="IPR005184">
    <property type="entry name" value="DUF306_Meta_HslJ"/>
</dbReference>
<feature type="domain" description="DUF306" evidence="1">
    <location>
        <begin position="34"/>
        <end position="141"/>
    </location>
</feature>
<evidence type="ECO:0000259" key="1">
    <source>
        <dbReference type="Pfam" id="PF03724"/>
    </source>
</evidence>
<reference evidence="2 3" key="1">
    <citation type="submission" date="2017-05" db="EMBL/GenBank/DDBJ databases">
        <authorList>
            <person name="Varghese N."/>
            <person name="Submissions S."/>
        </authorList>
    </citation>
    <scope>NUCLEOTIDE SEQUENCE [LARGE SCALE GENOMIC DNA]</scope>
    <source>
        <strain evidence="2 3">DSM 29371</strain>
    </source>
</reference>
<proteinExistence type="predicted"/>
<accession>A0A521C2G9</accession>
<protein>
    <submittedName>
        <fullName evidence="2">Heat shock protein HslJ</fullName>
    </submittedName>
</protein>
<name>A0A521C2G9_9FLAO</name>
<dbReference type="Pfam" id="PF03724">
    <property type="entry name" value="META"/>
    <property type="match status" value="1"/>
</dbReference>
<organism evidence="2 3">
    <name type="scientific">Chryseobacterium rhizoplanae</name>
    <dbReference type="NCBI Taxonomy" id="1609531"/>
    <lineage>
        <taxon>Bacteria</taxon>
        <taxon>Pseudomonadati</taxon>
        <taxon>Bacteroidota</taxon>
        <taxon>Flavobacteriia</taxon>
        <taxon>Flavobacteriales</taxon>
        <taxon>Weeksellaceae</taxon>
        <taxon>Chryseobacterium group</taxon>
        <taxon>Chryseobacterium</taxon>
    </lineage>
</organism>
<keyword evidence="3" id="KW-1185">Reference proteome</keyword>
<keyword evidence="2" id="KW-0346">Stress response</keyword>
<gene>
    <name evidence="2" type="ORF">SAMN06265171_102409</name>
</gene>
<dbReference type="AlphaFoldDB" id="A0A521C2G9"/>
<dbReference type="Gene3D" id="2.40.128.270">
    <property type="match status" value="1"/>
</dbReference>
<dbReference type="EMBL" id="FXTC01000002">
    <property type="protein sequence ID" value="SMO53677.1"/>
    <property type="molecule type" value="Genomic_DNA"/>
</dbReference>
<dbReference type="InterPro" id="IPR038670">
    <property type="entry name" value="HslJ-like_sf"/>
</dbReference>
<sequence length="148" mass="16483">MIVRMKKILLSIFAVLLLGLVLNCSAVPDKNPSLQRQWMLVSFNGFSKEQLIANKAEINLTASIVDGKIQGNAYMGCNQMSFVSEFKKGGKVKISNGVSTMKACQDMNLETSFQKKFETMTKYSVEGHFLTLTDDHGNSMKFVAADWD</sequence>
<dbReference type="Proteomes" id="UP000316916">
    <property type="component" value="Unassembled WGS sequence"/>
</dbReference>
<evidence type="ECO:0000313" key="3">
    <source>
        <dbReference type="Proteomes" id="UP000316916"/>
    </source>
</evidence>
<evidence type="ECO:0000313" key="2">
    <source>
        <dbReference type="EMBL" id="SMO53677.1"/>
    </source>
</evidence>